<evidence type="ECO:0000313" key="3">
    <source>
        <dbReference type="Proteomes" id="UP000306628"/>
    </source>
</evidence>
<gene>
    <name evidence="2" type="ORF">ETD85_20660</name>
</gene>
<evidence type="ECO:0000256" key="1">
    <source>
        <dbReference type="SAM" id="Phobius"/>
    </source>
</evidence>
<dbReference type="Proteomes" id="UP000306628">
    <property type="component" value="Unassembled WGS sequence"/>
</dbReference>
<keyword evidence="3" id="KW-1185">Reference proteome</keyword>
<feature type="transmembrane region" description="Helical" evidence="1">
    <location>
        <begin position="49"/>
        <end position="68"/>
    </location>
</feature>
<protein>
    <submittedName>
        <fullName evidence="2">Uncharacterized protein</fullName>
    </submittedName>
</protein>
<organism evidence="2 3">
    <name type="scientific">Nonomuraea zeae</name>
    <dbReference type="NCBI Taxonomy" id="1642303"/>
    <lineage>
        <taxon>Bacteria</taxon>
        <taxon>Bacillati</taxon>
        <taxon>Actinomycetota</taxon>
        <taxon>Actinomycetes</taxon>
        <taxon>Streptosporangiales</taxon>
        <taxon>Streptosporangiaceae</taxon>
        <taxon>Nonomuraea</taxon>
    </lineage>
</organism>
<dbReference type="OrthoDB" id="2988755at2"/>
<dbReference type="AlphaFoldDB" id="A0A5S4GKM1"/>
<comment type="caution">
    <text evidence="2">The sequence shown here is derived from an EMBL/GenBank/DDBJ whole genome shotgun (WGS) entry which is preliminary data.</text>
</comment>
<reference evidence="2 3" key="1">
    <citation type="submission" date="2019-05" db="EMBL/GenBank/DDBJ databases">
        <title>Draft genome sequence of Nonomuraea zeae DSM 100528.</title>
        <authorList>
            <person name="Saricaoglu S."/>
            <person name="Isik K."/>
        </authorList>
    </citation>
    <scope>NUCLEOTIDE SEQUENCE [LARGE SCALE GENOMIC DNA]</scope>
    <source>
        <strain evidence="2 3">DSM 100528</strain>
    </source>
</reference>
<feature type="transmembrane region" description="Helical" evidence="1">
    <location>
        <begin position="122"/>
        <end position="140"/>
    </location>
</feature>
<feature type="transmembrane region" description="Helical" evidence="1">
    <location>
        <begin position="73"/>
        <end position="90"/>
    </location>
</feature>
<feature type="transmembrane region" description="Helical" evidence="1">
    <location>
        <begin position="21"/>
        <end position="43"/>
    </location>
</feature>
<feature type="transmembrane region" description="Helical" evidence="1">
    <location>
        <begin position="96"/>
        <end position="115"/>
    </location>
</feature>
<feature type="transmembrane region" description="Helical" evidence="1">
    <location>
        <begin position="176"/>
        <end position="196"/>
    </location>
</feature>
<accession>A0A5S4GKM1</accession>
<evidence type="ECO:0000313" key="2">
    <source>
        <dbReference type="EMBL" id="TMR33141.1"/>
    </source>
</evidence>
<feature type="transmembrane region" description="Helical" evidence="1">
    <location>
        <begin position="146"/>
        <end position="164"/>
    </location>
</feature>
<name>A0A5S4GKM1_9ACTN</name>
<dbReference type="EMBL" id="VCKX01000060">
    <property type="protein sequence ID" value="TMR33141.1"/>
    <property type="molecule type" value="Genomic_DNA"/>
</dbReference>
<keyword evidence="1" id="KW-1133">Transmembrane helix</keyword>
<sequence length="197" mass="20509">MADISSVSLDARPRRSSAGRVLRFLAHRWPTACGLLVTVFSVLDSPEGHSQAPVVFLAALVYLATAVVGRPRVVWILFGAAVAGVVVLKLLDVDLWTALVASAVSLVVVALVSGLPSQPRLAALQIPIMLVVGTAVLVALAASPALGTYLVGAALIGHATLDVIVWRADKVVVRSLAEFCFVLDFTLGGAIIVAQLL</sequence>
<keyword evidence="1" id="KW-0812">Transmembrane</keyword>
<keyword evidence="1" id="KW-0472">Membrane</keyword>
<dbReference type="RefSeq" id="WP_138691389.1">
    <property type="nucleotide sequence ID" value="NZ_JBHSAZ010000003.1"/>
</dbReference>
<proteinExistence type="predicted"/>